<comment type="caution">
    <text evidence="2">The sequence shown here is derived from an EMBL/GenBank/DDBJ whole genome shotgun (WGS) entry which is preliminary data.</text>
</comment>
<feature type="transmembrane region" description="Helical" evidence="1">
    <location>
        <begin position="177"/>
        <end position="203"/>
    </location>
</feature>
<dbReference type="OrthoDB" id="2448606at2759"/>
<dbReference type="Proteomes" id="UP000093000">
    <property type="component" value="Unassembled WGS sequence"/>
</dbReference>
<dbReference type="InParanoid" id="A0A1C7MUJ8"/>
<keyword evidence="1" id="KW-0472">Membrane</keyword>
<sequence length="249" mass="28052">MKDVKKCLVELQSHGDKELVDDDLSAVRAKTRDPVVRKVISALKWSIPFVPFSREPVITENHLSHSYVSPLLTTLFMQNDTNPHSSNGVLLSDTQTDKTRPDFRSDVYQEGSIIYSNIFGEYKVASARGSQSAALDLYRLCLFAKNTIDKKNVRSVLTVQAIGEKVDFYLNTRSFDYMMITVFLCSVSLPVTIDCIVLLSAYLDELASVYNIYKKECFESLDAGIKKCPSLPYDVLVNSLQKPNKKNKS</sequence>
<gene>
    <name evidence="2" type="ORF">A0J61_11428</name>
</gene>
<name>A0A1C7MUJ8_9FUNG</name>
<keyword evidence="1" id="KW-1133">Transmembrane helix</keyword>
<evidence type="ECO:0000313" key="3">
    <source>
        <dbReference type="Proteomes" id="UP000093000"/>
    </source>
</evidence>
<dbReference type="EMBL" id="LUGH01002024">
    <property type="protein sequence ID" value="OBZ80523.1"/>
    <property type="molecule type" value="Genomic_DNA"/>
</dbReference>
<reference evidence="2 3" key="1">
    <citation type="submission" date="2016-03" db="EMBL/GenBank/DDBJ databases">
        <title>Choanephora cucurbitarum.</title>
        <authorList>
            <person name="Min B."/>
            <person name="Park H."/>
            <person name="Park J.-H."/>
            <person name="Shin H.-D."/>
            <person name="Choi I.-G."/>
        </authorList>
    </citation>
    <scope>NUCLEOTIDE SEQUENCE [LARGE SCALE GENOMIC DNA]</scope>
    <source>
        <strain evidence="2 3">KUS-F28377</strain>
    </source>
</reference>
<accession>A0A1C7MUJ8</accession>
<protein>
    <submittedName>
        <fullName evidence="2">Uncharacterized protein</fullName>
    </submittedName>
</protein>
<organism evidence="2 3">
    <name type="scientific">Choanephora cucurbitarum</name>
    <dbReference type="NCBI Taxonomy" id="101091"/>
    <lineage>
        <taxon>Eukaryota</taxon>
        <taxon>Fungi</taxon>
        <taxon>Fungi incertae sedis</taxon>
        <taxon>Mucoromycota</taxon>
        <taxon>Mucoromycotina</taxon>
        <taxon>Mucoromycetes</taxon>
        <taxon>Mucorales</taxon>
        <taxon>Mucorineae</taxon>
        <taxon>Choanephoraceae</taxon>
        <taxon>Choanephoroideae</taxon>
        <taxon>Choanephora</taxon>
    </lineage>
</organism>
<keyword evidence="1" id="KW-0812">Transmembrane</keyword>
<dbReference type="AlphaFoldDB" id="A0A1C7MUJ8"/>
<evidence type="ECO:0000256" key="1">
    <source>
        <dbReference type="SAM" id="Phobius"/>
    </source>
</evidence>
<keyword evidence="3" id="KW-1185">Reference proteome</keyword>
<proteinExistence type="predicted"/>
<evidence type="ECO:0000313" key="2">
    <source>
        <dbReference type="EMBL" id="OBZ80523.1"/>
    </source>
</evidence>